<dbReference type="EMBL" id="JAQYXL010000001">
    <property type="protein sequence ID" value="MEN3230216.1"/>
    <property type="molecule type" value="Genomic_DNA"/>
</dbReference>
<dbReference type="Pfam" id="PF14280">
    <property type="entry name" value="DUF4365"/>
    <property type="match status" value="1"/>
</dbReference>
<evidence type="ECO:0000259" key="1">
    <source>
        <dbReference type="Pfam" id="PF14280"/>
    </source>
</evidence>
<protein>
    <submittedName>
        <fullName evidence="2">DUF4365 domain-containing protein</fullName>
    </submittedName>
</protein>
<keyword evidence="3" id="KW-1185">Reference proteome</keyword>
<dbReference type="Proteomes" id="UP001404845">
    <property type="component" value="Unassembled WGS sequence"/>
</dbReference>
<feature type="domain" description="DUF4365" evidence="1">
    <location>
        <begin position="17"/>
        <end position="143"/>
    </location>
</feature>
<sequence>MKQVSKSQITGQRGELLVADRTLAMGFIFDERNRLETGIDGTIELRDPVTEQTLAQWIGAQVKTTDSDRYSYEDDAGFEYLLKPDDLAYWRGANIPVIIILVRLSDASMYWKPVDAGQLTEPRRLRFDKAADRYEKSAADRIAALCIDKNRLGSHVPPMLTGEPVHLTMVRVILPERIFVGASLFASRREAAKELAQADPRAPFDWVVRDRRFISFRDPDGTALTEIVDDGSVEAVETEAVSLSDDTDEENAFIDLLRRTLSVQLDDRLSYDREARALYFQAPGHNRPLKISYQSLVKGTSAEVVTLWRGKDGRVGSVRHHAFVPRFQRIGDDWYLSVTPTFVFTRDGHRPHPDAGALIAGKKKKEKNGAIRGQFIMWRDVLMKSAEVSDGLFGASGRYAPLRFEALPPVLMPRAVPEAAWRTEDPNAADMADTEELF</sequence>
<reference evidence="2 3" key="1">
    <citation type="journal article" date="2023" name="PLoS ONE">
        <title>Complete genome assembly of Hawai'i environmental nontuberculous mycobacteria reveals unexpected co-isolation with methylobacteria.</title>
        <authorList>
            <person name="Hendrix J."/>
            <person name="Epperson L.E."/>
            <person name="Tong E.I."/>
            <person name="Chan Y.L."/>
            <person name="Hasan N.A."/>
            <person name="Dawrs S.N."/>
            <person name="Norton G.J."/>
            <person name="Virdi R."/>
            <person name="Crooks J.L."/>
            <person name="Chan E.D."/>
            <person name="Honda J.R."/>
            <person name="Strong M."/>
        </authorList>
    </citation>
    <scope>NUCLEOTIDE SEQUENCE [LARGE SCALE GENOMIC DNA]</scope>
    <source>
        <strain evidence="2 3">NJH_HI01</strain>
    </source>
</reference>
<organism evidence="2 3">
    <name type="scientific">Methylorubrum rhodesianum</name>
    <dbReference type="NCBI Taxonomy" id="29427"/>
    <lineage>
        <taxon>Bacteria</taxon>
        <taxon>Pseudomonadati</taxon>
        <taxon>Pseudomonadota</taxon>
        <taxon>Alphaproteobacteria</taxon>
        <taxon>Hyphomicrobiales</taxon>
        <taxon>Methylobacteriaceae</taxon>
        <taxon>Methylorubrum</taxon>
    </lineage>
</organism>
<proteinExistence type="predicted"/>
<dbReference type="RefSeq" id="WP_345971632.1">
    <property type="nucleotide sequence ID" value="NZ_JAQYXL010000001.1"/>
</dbReference>
<evidence type="ECO:0000313" key="2">
    <source>
        <dbReference type="EMBL" id="MEN3230216.1"/>
    </source>
</evidence>
<gene>
    <name evidence="2" type="ORF">PUR21_21670</name>
</gene>
<comment type="caution">
    <text evidence="2">The sequence shown here is derived from an EMBL/GenBank/DDBJ whole genome shotgun (WGS) entry which is preliminary data.</text>
</comment>
<name>A0ABU9ZGE1_9HYPH</name>
<dbReference type="InterPro" id="IPR025375">
    <property type="entry name" value="DUF4365"/>
</dbReference>
<evidence type="ECO:0000313" key="3">
    <source>
        <dbReference type="Proteomes" id="UP001404845"/>
    </source>
</evidence>
<accession>A0ABU9ZGE1</accession>